<evidence type="ECO:0000256" key="6">
    <source>
        <dbReference type="ARBA" id="ARBA00023136"/>
    </source>
</evidence>
<keyword evidence="2 8" id="KW-0813">Transport</keyword>
<organism evidence="14 15">
    <name type="scientific">Flavobacterium album</name>
    <dbReference type="NCBI Taxonomy" id="2175091"/>
    <lineage>
        <taxon>Bacteria</taxon>
        <taxon>Pseudomonadati</taxon>
        <taxon>Bacteroidota</taxon>
        <taxon>Flavobacteriia</taxon>
        <taxon>Flavobacteriales</taxon>
        <taxon>Flavobacteriaceae</taxon>
        <taxon>Flavobacterium</taxon>
    </lineage>
</organism>
<proteinExistence type="inferred from homology"/>
<dbReference type="SUPFAM" id="SSF49464">
    <property type="entry name" value="Carboxypeptidase regulatory domain-like"/>
    <property type="match status" value="1"/>
</dbReference>
<evidence type="ECO:0000313" key="14">
    <source>
        <dbReference type="EMBL" id="AWH83759.1"/>
    </source>
</evidence>
<dbReference type="EMBL" id="CP029186">
    <property type="protein sequence ID" value="AWH83759.1"/>
    <property type="molecule type" value="Genomic_DNA"/>
</dbReference>
<dbReference type="InterPro" id="IPR037066">
    <property type="entry name" value="Plug_dom_sf"/>
</dbReference>
<dbReference type="GO" id="GO:0009279">
    <property type="term" value="C:cell outer membrane"/>
    <property type="evidence" value="ECO:0007669"/>
    <property type="project" value="UniProtKB-SubCell"/>
</dbReference>
<evidence type="ECO:0000256" key="4">
    <source>
        <dbReference type="ARBA" id="ARBA00022692"/>
    </source>
</evidence>
<dbReference type="Pfam" id="PF13715">
    <property type="entry name" value="CarbopepD_reg_2"/>
    <property type="match status" value="1"/>
</dbReference>
<evidence type="ECO:0000256" key="5">
    <source>
        <dbReference type="ARBA" id="ARBA00023077"/>
    </source>
</evidence>
<feature type="domain" description="TonB-dependent receptor plug" evidence="13">
    <location>
        <begin position="125"/>
        <end position="261"/>
    </location>
</feature>
<evidence type="ECO:0000259" key="13">
    <source>
        <dbReference type="Pfam" id="PF07715"/>
    </source>
</evidence>
<dbReference type="InterPro" id="IPR023996">
    <property type="entry name" value="TonB-dep_OMP_SusC/RagA"/>
</dbReference>
<feature type="domain" description="TonB-dependent receptor-like beta-barrel" evidence="12">
    <location>
        <begin position="452"/>
        <end position="1021"/>
    </location>
</feature>
<feature type="region of interest" description="Disordered" evidence="10">
    <location>
        <begin position="203"/>
        <end position="223"/>
    </location>
</feature>
<evidence type="ECO:0000256" key="9">
    <source>
        <dbReference type="RuleBase" id="RU003357"/>
    </source>
</evidence>
<dbReference type="InterPro" id="IPR008969">
    <property type="entry name" value="CarboxyPept-like_regulatory"/>
</dbReference>
<dbReference type="Gene3D" id="2.40.170.20">
    <property type="entry name" value="TonB-dependent receptor, beta-barrel domain"/>
    <property type="match status" value="1"/>
</dbReference>
<evidence type="ECO:0000256" key="10">
    <source>
        <dbReference type="SAM" id="MobiDB-lite"/>
    </source>
</evidence>
<dbReference type="Pfam" id="PF00593">
    <property type="entry name" value="TonB_dep_Rec_b-barrel"/>
    <property type="match status" value="1"/>
</dbReference>
<dbReference type="InterPro" id="IPR039426">
    <property type="entry name" value="TonB-dep_rcpt-like"/>
</dbReference>
<dbReference type="InterPro" id="IPR012910">
    <property type="entry name" value="Plug_dom"/>
</dbReference>
<feature type="signal peptide" evidence="11">
    <location>
        <begin position="1"/>
        <end position="33"/>
    </location>
</feature>
<feature type="chain" id="PRO_5015688902" evidence="11">
    <location>
        <begin position="34"/>
        <end position="1065"/>
    </location>
</feature>
<evidence type="ECO:0000256" key="8">
    <source>
        <dbReference type="PROSITE-ProRule" id="PRU01360"/>
    </source>
</evidence>
<evidence type="ECO:0000313" key="15">
    <source>
        <dbReference type="Proteomes" id="UP000244929"/>
    </source>
</evidence>
<keyword evidence="4 8" id="KW-0812">Transmembrane</keyword>
<dbReference type="KEGG" id="falb:HYN59_00910"/>
<evidence type="ECO:0000256" key="7">
    <source>
        <dbReference type="ARBA" id="ARBA00023237"/>
    </source>
</evidence>
<dbReference type="RefSeq" id="WP_108776475.1">
    <property type="nucleotide sequence ID" value="NZ_CP029186.1"/>
</dbReference>
<evidence type="ECO:0000256" key="11">
    <source>
        <dbReference type="SAM" id="SignalP"/>
    </source>
</evidence>
<protein>
    <submittedName>
        <fullName evidence="14">SusC/RagA family protein</fullName>
    </submittedName>
</protein>
<dbReference type="NCBIfam" id="TIGR04057">
    <property type="entry name" value="SusC_RagA_signa"/>
    <property type="match status" value="1"/>
</dbReference>
<evidence type="ECO:0000256" key="2">
    <source>
        <dbReference type="ARBA" id="ARBA00022448"/>
    </source>
</evidence>
<keyword evidence="5 9" id="KW-0798">TonB box</keyword>
<comment type="subcellular location">
    <subcellularLocation>
        <location evidence="1 8">Cell outer membrane</location>
        <topology evidence="1 8">Multi-pass membrane protein</topology>
    </subcellularLocation>
</comment>
<name>A0A2S1QTV9_9FLAO</name>
<keyword evidence="15" id="KW-1185">Reference proteome</keyword>
<dbReference type="InterPro" id="IPR000531">
    <property type="entry name" value="Beta-barrel_TonB"/>
</dbReference>
<dbReference type="InterPro" id="IPR036942">
    <property type="entry name" value="Beta-barrel_TonB_sf"/>
</dbReference>
<dbReference type="Gene3D" id="2.60.40.1120">
    <property type="entry name" value="Carboxypeptidase-like, regulatory domain"/>
    <property type="match status" value="1"/>
</dbReference>
<gene>
    <name evidence="14" type="ORF">HYN59_00910</name>
</gene>
<keyword evidence="6 8" id="KW-0472">Membrane</keyword>
<dbReference type="Proteomes" id="UP000244929">
    <property type="component" value="Chromosome"/>
</dbReference>
<dbReference type="OrthoDB" id="9768177at2"/>
<keyword evidence="3 8" id="KW-1134">Transmembrane beta strand</keyword>
<evidence type="ECO:0000256" key="1">
    <source>
        <dbReference type="ARBA" id="ARBA00004571"/>
    </source>
</evidence>
<dbReference type="SUPFAM" id="SSF56935">
    <property type="entry name" value="Porins"/>
    <property type="match status" value="1"/>
</dbReference>
<dbReference type="AlphaFoldDB" id="A0A2S1QTV9"/>
<comment type="similarity">
    <text evidence="8 9">Belongs to the TonB-dependent receptor family.</text>
</comment>
<dbReference type="PROSITE" id="PS52016">
    <property type="entry name" value="TONB_DEPENDENT_REC_3"/>
    <property type="match status" value="1"/>
</dbReference>
<accession>A0A2S1QTV9</accession>
<keyword evidence="11" id="KW-0732">Signal</keyword>
<reference evidence="14 15" key="1">
    <citation type="submission" date="2018-04" db="EMBL/GenBank/DDBJ databases">
        <title>Genome sequencing of Flavobacterium sp. HYN0059.</title>
        <authorList>
            <person name="Yi H."/>
            <person name="Baek C."/>
        </authorList>
    </citation>
    <scope>NUCLEOTIDE SEQUENCE [LARGE SCALE GENOMIC DNA]</scope>
    <source>
        <strain evidence="14 15">HYN0059</strain>
    </source>
</reference>
<sequence>MGNTLLHDLIKWCTGGRNLAYLILLCCAGTLQAQNTVTGVVSDGNGMTIPGVNVTVKGTGAGVATNVDGQYSIDVPADGVLVYSFIGFATQEIKVNGRKEINITLAENTQQLDEVVVIGYGTQKKDDVNSAVSSIRSKDIENLKQTTVDQMIQGKAAGVSVTNNSGQPGSAVSIRVRGTTSISGTNEPLYVIDGVPVSGDATGKSMSGRPISGNDFSSSGGSGNNAVSPLSMLNPNDIQSIDILKDASATAIYGSRGANGVIIITTKSGRKGTGKLTYEGYTSSASIYKKLDVMNLRQYATHQNALSLLFGTAPDQLRPEFAHPELLGSGTDWQDAVYQTAVSQSHQLAFSGGSESTSYYLSGGFLDQQGTLLGSGYKRYTMRLNIDSKVKDWLRVGANMNTGITNEILTINQSYGGIISNTLLQAPDIPVRNPDGSFAGPLDNALNSTYFNPVAEALSKDNKLIRKNFLGNFYAEAEIIKGLKYRVELGANTEFSENTEFTPSYNWGVQVNQSADLFDRRQNWYSVNLKNLLTYDKAIGKHKFTVLAGQEANDSHWSGISAYGTGFQSNSPYGLNLADPAQNTVTSYKGSAALYSFFGRVIYDFDNKYGISASYRADKSSKFDPTTNNQWGYFPAVSGSWKLSNESFMESTRKYIDNIKFRLGYGETGNQQIANNRYTALLNQQNSGLGSGFLVANIPNPNLTWESMQQTNFGIDFTLLDSRIGASVDFYKKTSDGFLFQVPLPDYLTGGGAQYGGIDSPISNLGEMQNKGIDITLTYTTKGNTDFGWNSTLVFSRYRNKLTSIQDGLPLTQEVNTNGYIPVVATNTEVNHPIGMFYGYVAEGLFTTQEQLDNAPLQFGQSVGTGAGQTSLGDVKYKDVDGNGVIDANDKTFIGNPHPDFTFGFTNNFTYKNFDLSVFVQGSVGNDIMNLTYRNGTSNAQLYQNALVDAANYWTPTNTNTSIPRPIGSTSNPNNQISSRYIEDGSYARIQNVTLGYNLPSDLIGKIKLTRLRIYGTVQNLHTFTKYSGYDPEIGSFNQNQLLTGIDNGRYPTPRTWSLGVNVEF</sequence>
<dbReference type="Pfam" id="PF07715">
    <property type="entry name" value="Plug"/>
    <property type="match status" value="1"/>
</dbReference>
<dbReference type="InterPro" id="IPR023997">
    <property type="entry name" value="TonB-dep_OMP_SusC/RagA_CS"/>
</dbReference>
<dbReference type="NCBIfam" id="TIGR04056">
    <property type="entry name" value="OMP_RagA_SusC"/>
    <property type="match status" value="1"/>
</dbReference>
<dbReference type="Gene3D" id="2.170.130.10">
    <property type="entry name" value="TonB-dependent receptor, plug domain"/>
    <property type="match status" value="1"/>
</dbReference>
<evidence type="ECO:0000259" key="12">
    <source>
        <dbReference type="Pfam" id="PF00593"/>
    </source>
</evidence>
<keyword evidence="7 8" id="KW-0998">Cell outer membrane</keyword>
<evidence type="ECO:0000256" key="3">
    <source>
        <dbReference type="ARBA" id="ARBA00022452"/>
    </source>
</evidence>